<dbReference type="GO" id="GO:0003824">
    <property type="term" value="F:catalytic activity"/>
    <property type="evidence" value="ECO:0007669"/>
    <property type="project" value="InterPro"/>
</dbReference>
<dbReference type="KEGG" id="cyc:PCC7424_4250"/>
<dbReference type="STRING" id="65393.PCC7424_4250"/>
<evidence type="ECO:0000256" key="2">
    <source>
        <dbReference type="ARBA" id="ARBA00022723"/>
    </source>
</evidence>
<dbReference type="PANTHER" id="PTHR11228:SF7">
    <property type="entry name" value="PQQA PEPTIDE CYCLASE"/>
    <property type="match status" value="1"/>
</dbReference>
<dbReference type="EMBL" id="CP001291">
    <property type="protein sequence ID" value="ACK72620.1"/>
    <property type="molecule type" value="Genomic_DNA"/>
</dbReference>
<dbReference type="CDD" id="cd21109">
    <property type="entry name" value="SPASM"/>
    <property type="match status" value="1"/>
</dbReference>
<dbReference type="Pfam" id="PF04055">
    <property type="entry name" value="Radical_SAM"/>
    <property type="match status" value="1"/>
</dbReference>
<keyword evidence="2" id="KW-0479">Metal-binding</keyword>
<keyword evidence="1" id="KW-0949">S-adenosyl-L-methionine</keyword>
<dbReference type="SFLD" id="SFLDS00029">
    <property type="entry name" value="Radical_SAM"/>
    <property type="match status" value="1"/>
</dbReference>
<reference evidence="8" key="1">
    <citation type="journal article" date="2011" name="MBio">
        <title>Novel metabolic attributes of the genus Cyanothece, comprising a group of unicellular nitrogen-fixing Cyanobacteria.</title>
        <authorList>
            <person name="Bandyopadhyay A."/>
            <person name="Elvitigala T."/>
            <person name="Welsh E."/>
            <person name="Stockel J."/>
            <person name="Liberton M."/>
            <person name="Min H."/>
            <person name="Sherman L.A."/>
            <person name="Pakrasi H.B."/>
        </authorList>
    </citation>
    <scope>NUCLEOTIDE SEQUENCE [LARGE SCALE GENOMIC DNA]</scope>
    <source>
        <strain evidence="8">PCC 7424</strain>
    </source>
</reference>
<evidence type="ECO:0000259" key="5">
    <source>
        <dbReference type="Pfam" id="PF04055"/>
    </source>
</evidence>
<evidence type="ECO:0000259" key="6">
    <source>
        <dbReference type="Pfam" id="PF13186"/>
    </source>
</evidence>
<evidence type="ECO:0000313" key="8">
    <source>
        <dbReference type="Proteomes" id="UP000002384"/>
    </source>
</evidence>
<sequence>MSNDKPLKSQSKQLFCSKPFEWFEITQLNGRGGTYLCCPSWLNKSVGNLQQQSVDEIWNGEQAQKIRRSILDGSFKYCDSSRCAFLQTQSGPVQKIEDVTDENLKTIINENLSVLPYGPKKIICTYDQSCNLSCPSCRDKVIVEIEAEQEILKIQEKLENEALKNAEYLHITGSGDPFGSPYFRKWLQTMNREEMPNLQEIYLQTNGQLWTPRMWNTIAENIRELIISADIGIDAATPETYGINRRGGNFETLLKNLEFISSLRQNGLLRFLKISMVVQANNFREMPDFVKLGHCFNADVIYFGQLVNWGTFSNEEFHRRAVHLPTHPLHFEFAQLLKDEVFEHPNVILGNLTEVKKHSQESLSQKVLKKTQNLLGQLIHK</sequence>
<feature type="domain" description="Radical SAM core" evidence="5">
    <location>
        <begin position="130"/>
        <end position="273"/>
    </location>
</feature>
<proteinExistence type="predicted"/>
<feature type="domain" description="4Fe4S-binding SPASM" evidence="6">
    <location>
        <begin position="23"/>
        <end position="79"/>
    </location>
</feature>
<dbReference type="PANTHER" id="PTHR11228">
    <property type="entry name" value="RADICAL SAM DOMAIN PROTEIN"/>
    <property type="match status" value="1"/>
</dbReference>
<evidence type="ECO:0000256" key="1">
    <source>
        <dbReference type="ARBA" id="ARBA00022691"/>
    </source>
</evidence>
<name>B7K6S1_GLOC7</name>
<dbReference type="OrthoDB" id="9782387at2"/>
<keyword evidence="3" id="KW-0408">Iron</keyword>
<dbReference type="GO" id="GO:0046872">
    <property type="term" value="F:metal ion binding"/>
    <property type="evidence" value="ECO:0007669"/>
    <property type="project" value="UniProtKB-KW"/>
</dbReference>
<dbReference type="InterPro" id="IPR007197">
    <property type="entry name" value="rSAM"/>
</dbReference>
<dbReference type="HOGENOM" id="CLU_741389_0_0_3"/>
<dbReference type="InterPro" id="IPR013785">
    <property type="entry name" value="Aldolase_TIM"/>
</dbReference>
<dbReference type="InterPro" id="IPR058240">
    <property type="entry name" value="rSAM_sf"/>
</dbReference>
<organism evidence="7 8">
    <name type="scientific">Gloeothece citriformis (strain PCC 7424)</name>
    <name type="common">Cyanothece sp. (strain PCC 7424)</name>
    <dbReference type="NCBI Taxonomy" id="65393"/>
    <lineage>
        <taxon>Bacteria</taxon>
        <taxon>Bacillati</taxon>
        <taxon>Cyanobacteriota</taxon>
        <taxon>Cyanophyceae</taxon>
        <taxon>Oscillatoriophycideae</taxon>
        <taxon>Chroococcales</taxon>
        <taxon>Aphanothecaceae</taxon>
        <taxon>Gloeothece</taxon>
        <taxon>Gloeothece citriformis</taxon>
    </lineage>
</organism>
<dbReference type="AlphaFoldDB" id="B7K6S1"/>
<evidence type="ECO:0000313" key="7">
    <source>
        <dbReference type="EMBL" id="ACK72620.1"/>
    </source>
</evidence>
<keyword evidence="4" id="KW-0411">Iron-sulfur</keyword>
<evidence type="ECO:0000256" key="4">
    <source>
        <dbReference type="ARBA" id="ARBA00023014"/>
    </source>
</evidence>
<dbReference type="Proteomes" id="UP000002384">
    <property type="component" value="Chromosome"/>
</dbReference>
<dbReference type="eggNOG" id="COG0535">
    <property type="taxonomic scope" value="Bacteria"/>
</dbReference>
<dbReference type="Gene3D" id="3.20.20.70">
    <property type="entry name" value="Aldolase class I"/>
    <property type="match status" value="2"/>
</dbReference>
<keyword evidence="8" id="KW-1185">Reference proteome</keyword>
<dbReference type="SUPFAM" id="SSF102114">
    <property type="entry name" value="Radical SAM enzymes"/>
    <property type="match status" value="1"/>
</dbReference>
<dbReference type="InterPro" id="IPR023885">
    <property type="entry name" value="4Fe4S-binding_SPASM_dom"/>
</dbReference>
<evidence type="ECO:0000256" key="3">
    <source>
        <dbReference type="ARBA" id="ARBA00023004"/>
    </source>
</evidence>
<dbReference type="RefSeq" id="WP_015956205.1">
    <property type="nucleotide sequence ID" value="NC_011729.1"/>
</dbReference>
<accession>B7K6S1</accession>
<dbReference type="GO" id="GO:0051536">
    <property type="term" value="F:iron-sulfur cluster binding"/>
    <property type="evidence" value="ECO:0007669"/>
    <property type="project" value="UniProtKB-KW"/>
</dbReference>
<dbReference type="InterPro" id="IPR050377">
    <property type="entry name" value="Radical_SAM_PqqE_MftC-like"/>
</dbReference>
<protein>
    <submittedName>
        <fullName evidence="7">Radical SAM domain protein</fullName>
    </submittedName>
</protein>
<gene>
    <name evidence="7" type="ordered locus">PCC7424_4250</name>
</gene>
<dbReference type="Pfam" id="PF13186">
    <property type="entry name" value="SPASM"/>
    <property type="match status" value="1"/>
</dbReference>